<organism evidence="4 5">
    <name type="scientific">Clunio marinus</name>
    <dbReference type="NCBI Taxonomy" id="568069"/>
    <lineage>
        <taxon>Eukaryota</taxon>
        <taxon>Metazoa</taxon>
        <taxon>Ecdysozoa</taxon>
        <taxon>Arthropoda</taxon>
        <taxon>Hexapoda</taxon>
        <taxon>Insecta</taxon>
        <taxon>Pterygota</taxon>
        <taxon>Neoptera</taxon>
        <taxon>Endopterygota</taxon>
        <taxon>Diptera</taxon>
        <taxon>Nematocera</taxon>
        <taxon>Chironomoidea</taxon>
        <taxon>Chironomidae</taxon>
        <taxon>Clunio</taxon>
    </lineage>
</organism>
<name>A0A1J1ITW6_9DIPT</name>
<protein>
    <submittedName>
        <fullName evidence="4">CLUMA_CG015883, isoform A</fullName>
    </submittedName>
</protein>
<dbReference type="SMART" id="SM00028">
    <property type="entry name" value="TPR"/>
    <property type="match status" value="3"/>
</dbReference>
<dbReference type="Pfam" id="PF13414">
    <property type="entry name" value="TPR_11"/>
    <property type="match status" value="1"/>
</dbReference>
<feature type="compositionally biased region" description="Basic and acidic residues" evidence="2">
    <location>
        <begin position="623"/>
        <end position="650"/>
    </location>
</feature>
<gene>
    <name evidence="4" type="ORF">CLUMA_CG015883</name>
</gene>
<feature type="region of interest" description="Disordered" evidence="2">
    <location>
        <begin position="441"/>
        <end position="589"/>
    </location>
</feature>
<dbReference type="InterPro" id="IPR003029">
    <property type="entry name" value="S1_domain"/>
</dbReference>
<reference evidence="4 5" key="1">
    <citation type="submission" date="2015-04" db="EMBL/GenBank/DDBJ databases">
        <authorList>
            <person name="Syromyatnikov M.Y."/>
            <person name="Popov V.N."/>
        </authorList>
    </citation>
    <scope>NUCLEOTIDE SEQUENCE [LARGE SCALE GENOMIC DNA]</scope>
</reference>
<dbReference type="EMBL" id="CVRI01000058">
    <property type="protein sequence ID" value="CRL02550.1"/>
    <property type="molecule type" value="Genomic_DNA"/>
</dbReference>
<keyword evidence="1" id="KW-0802">TPR repeat</keyword>
<dbReference type="Gene3D" id="2.40.50.140">
    <property type="entry name" value="Nucleic acid-binding proteins"/>
    <property type="match status" value="1"/>
</dbReference>
<evidence type="ECO:0000313" key="4">
    <source>
        <dbReference type="EMBL" id="CRL02550.1"/>
    </source>
</evidence>
<dbReference type="InterPro" id="IPR012340">
    <property type="entry name" value="NA-bd_OB-fold"/>
</dbReference>
<dbReference type="STRING" id="568069.A0A1J1ITW6"/>
<dbReference type="Pfam" id="PF13181">
    <property type="entry name" value="TPR_8"/>
    <property type="match status" value="1"/>
</dbReference>
<dbReference type="PANTHER" id="PTHR23184">
    <property type="entry name" value="TETRATRICOPEPTIDE REPEAT PROTEIN 14"/>
    <property type="match status" value="1"/>
</dbReference>
<evidence type="ECO:0000259" key="3">
    <source>
        <dbReference type="SMART" id="SM00316"/>
    </source>
</evidence>
<dbReference type="SMART" id="SM00316">
    <property type="entry name" value="S1"/>
    <property type="match status" value="1"/>
</dbReference>
<feature type="compositionally biased region" description="Basic residues" evidence="2">
    <location>
        <begin position="471"/>
        <end position="486"/>
    </location>
</feature>
<sequence>MDNKLNAELLEQSFGFHGLPLIKTWNEENGSNSLENLGMHANNIDTSVYQSRLKILNFTDRTKRLRLHRFICSKSQQLFKHFRESPSDRRIKKIVASGNDEIPPFEFFATVEKEERIKRFFSAIKAGDIAYCSVKQVTKFGLIVKVLCTTGFVSRLLMDLDIKGIIAPQNLISAVDSKNVKRQFVPNDLVCCEVVDILENAQLNLSMLGINERYDNGPSLGLISSHQLPTFYKIAVDHRNQSKSVNEILKETKSINNPAIVENLYIESGLFPQQHYSLMSSKKKFTQDEYAKDLRQLQASKLAFRSVAEGIEHFKEGRHTEAFQCLNKALSIDPRNVEGLVARGALYANSGSFTKAIVDFEAALKLNGNHANAKKYLGETLLALGRNFEEANKFEEARKAYIDCLKINPNHQEAHSSLEYLKTKLSAKKIVEPAELELPPLNIGSIPLLNDPSKGSKEFLDTSKLKDGNRKKSKKDKKRKGKKRHNSSSSESTSSSDSSESSSESSDNSSSSTDDHEMKVRKFLEMGRDEDDYEDKVRQLMAETSKYQKSKQAEEAKSARKKKKSEKKQKAKKKKKKEDKKKSKGNEIENLREALKMFENLPEFSKFQKIYNDKIKEEEMKLKRAENDEGAPEKWKMKFAKDERQTDNRQKTTTKQQFDFNYDSDEEDQLKNFQTQQTGNYLTASTSGAIIDKQKKQEVPPTKAKIEILTPAQVPIIPKGPVVLDKFGNFRLADPVQVAPPKTTLEPTSSTRRSQSRTNSRSPRRRRRSGSYRRRYSRSDSRSYSRSRSRSRDRKFRGRGGNHQRSRYSPPMRSRGRRMNNFRDTRDWSRGGRMERFNRDRPMGRGGGRFGGRFQRSFSRSPERSPKRQSSMENRRDDDRRKEREDRWAEDSVGRPDLNDMEEMLKKARKDKMDDMMERNKDIVKKPGWD</sequence>
<proteinExistence type="predicted"/>
<keyword evidence="5" id="KW-1185">Reference proteome</keyword>
<evidence type="ECO:0000313" key="5">
    <source>
        <dbReference type="Proteomes" id="UP000183832"/>
    </source>
</evidence>
<feature type="compositionally biased region" description="Basic and acidic residues" evidence="2">
    <location>
        <begin position="873"/>
        <end position="930"/>
    </location>
</feature>
<dbReference type="InterPro" id="IPR039190">
    <property type="entry name" value="TTC14"/>
</dbReference>
<feature type="compositionally biased region" description="Basic and acidic residues" evidence="2">
    <location>
        <begin position="821"/>
        <end position="843"/>
    </location>
</feature>
<feature type="compositionally biased region" description="Basic and acidic residues" evidence="2">
    <location>
        <begin position="513"/>
        <end position="527"/>
    </location>
</feature>
<dbReference type="OrthoDB" id="1914839at2759"/>
<dbReference type="InterPro" id="IPR011990">
    <property type="entry name" value="TPR-like_helical_dom_sf"/>
</dbReference>
<feature type="compositionally biased region" description="Basic residues" evidence="2">
    <location>
        <begin position="559"/>
        <end position="579"/>
    </location>
</feature>
<feature type="compositionally biased region" description="Basic and acidic residues" evidence="2">
    <location>
        <begin position="580"/>
        <end position="589"/>
    </location>
</feature>
<dbReference type="PROSITE" id="PS50005">
    <property type="entry name" value="TPR"/>
    <property type="match status" value="3"/>
</dbReference>
<evidence type="ECO:0000256" key="2">
    <source>
        <dbReference type="SAM" id="MobiDB-lite"/>
    </source>
</evidence>
<evidence type="ECO:0000256" key="1">
    <source>
        <dbReference type="PROSITE-ProRule" id="PRU00339"/>
    </source>
</evidence>
<feature type="compositionally biased region" description="Basic and acidic residues" evidence="2">
    <location>
        <begin position="454"/>
        <end position="470"/>
    </location>
</feature>
<dbReference type="Gene3D" id="1.25.40.10">
    <property type="entry name" value="Tetratricopeptide repeat domain"/>
    <property type="match status" value="1"/>
</dbReference>
<dbReference type="AlphaFoldDB" id="A0A1J1ITW6"/>
<dbReference type="GO" id="GO:0003676">
    <property type="term" value="F:nucleic acid binding"/>
    <property type="evidence" value="ECO:0007669"/>
    <property type="project" value="InterPro"/>
</dbReference>
<feature type="repeat" description="TPR" evidence="1">
    <location>
        <begin position="378"/>
        <end position="411"/>
    </location>
</feature>
<dbReference type="PANTHER" id="PTHR23184:SF9">
    <property type="entry name" value="TETRATRICOPEPTIDE REPEAT PROTEIN 14"/>
    <property type="match status" value="1"/>
</dbReference>
<accession>A0A1J1ITW6</accession>
<dbReference type="SUPFAM" id="SSF50249">
    <property type="entry name" value="Nucleic acid-binding proteins"/>
    <property type="match status" value="1"/>
</dbReference>
<feature type="region of interest" description="Disordered" evidence="2">
    <location>
        <begin position="623"/>
        <end position="661"/>
    </location>
</feature>
<feature type="compositionally biased region" description="Basic residues" evidence="2">
    <location>
        <begin position="785"/>
        <end position="806"/>
    </location>
</feature>
<feature type="compositionally biased region" description="Basic residues" evidence="2">
    <location>
        <begin position="762"/>
        <end position="776"/>
    </location>
</feature>
<dbReference type="Proteomes" id="UP000183832">
    <property type="component" value="Unassembled WGS sequence"/>
</dbReference>
<feature type="repeat" description="TPR" evidence="1">
    <location>
        <begin position="337"/>
        <end position="370"/>
    </location>
</feature>
<feature type="compositionally biased region" description="Low complexity" evidence="2">
    <location>
        <begin position="748"/>
        <end position="761"/>
    </location>
</feature>
<dbReference type="SUPFAM" id="SSF48452">
    <property type="entry name" value="TPR-like"/>
    <property type="match status" value="1"/>
</dbReference>
<feature type="compositionally biased region" description="Low complexity" evidence="2">
    <location>
        <begin position="487"/>
        <end position="512"/>
    </location>
</feature>
<feature type="region of interest" description="Disordered" evidence="2">
    <location>
        <begin position="731"/>
        <end position="930"/>
    </location>
</feature>
<dbReference type="InterPro" id="IPR019734">
    <property type="entry name" value="TPR_rpt"/>
</dbReference>
<feature type="domain" description="S1 motif" evidence="3">
    <location>
        <begin position="125"/>
        <end position="208"/>
    </location>
</feature>
<feature type="repeat" description="TPR" evidence="1">
    <location>
        <begin position="303"/>
        <end position="336"/>
    </location>
</feature>
<feature type="region of interest" description="Disordered" evidence="2">
    <location>
        <begin position="681"/>
        <end position="701"/>
    </location>
</feature>